<evidence type="ECO:0000313" key="3">
    <source>
        <dbReference type="WormBase" id="C35A5.11b"/>
    </source>
</evidence>
<evidence type="ECO:0000313" key="2">
    <source>
        <dbReference type="Proteomes" id="UP000001940"/>
    </source>
</evidence>
<dbReference type="RefSeq" id="NP_001256223.1">
    <property type="nucleotide sequence ID" value="NM_001269294.1"/>
</dbReference>
<organism evidence="1 2">
    <name type="scientific">Caenorhabditis elegans</name>
    <dbReference type="NCBI Taxonomy" id="6239"/>
    <lineage>
        <taxon>Eukaryota</taxon>
        <taxon>Metazoa</taxon>
        <taxon>Ecdysozoa</taxon>
        <taxon>Nematoda</taxon>
        <taxon>Chromadorea</taxon>
        <taxon>Rhabditida</taxon>
        <taxon>Rhabditina</taxon>
        <taxon>Rhabditomorpha</taxon>
        <taxon>Rhabditoidea</taxon>
        <taxon>Rhabditidae</taxon>
        <taxon>Peloderinae</taxon>
        <taxon>Caenorhabditis</taxon>
    </lineage>
</organism>
<evidence type="ECO:0000313" key="1">
    <source>
        <dbReference type="EMBL" id="CBL43417.1"/>
    </source>
</evidence>
<dbReference type="ExpressionAtlas" id="D5MCR8">
    <property type="expression patterns" value="baseline and differential"/>
</dbReference>
<gene>
    <name evidence="1 3" type="ORF">C35A5.11</name>
    <name evidence="1" type="ORF">CELE_C35A5.11</name>
</gene>
<dbReference type="HOGENOM" id="CLU_3126367_0_0_1"/>
<dbReference type="WormBase" id="C35A5.11b">
    <property type="protein sequence ID" value="CE44819"/>
    <property type="gene ID" value="WBGene00044024"/>
</dbReference>
<dbReference type="GeneID" id="3565115"/>
<sequence length="50" mass="5979">MISSQIKNCSVLQEDSLNILNLFSFNYFLVSAFKVKHNIFIKRFLIYEVY</sequence>
<dbReference type="AGR" id="WB:WBGene00044024"/>
<dbReference type="KEGG" id="cel:CELE_C35A5.11"/>
<dbReference type="EMBL" id="BX284605">
    <property type="protein sequence ID" value="CBL43417.1"/>
    <property type="molecule type" value="Genomic_DNA"/>
</dbReference>
<name>D5MCR8_CAEEL</name>
<dbReference type="OrthoDB" id="5811728at2759"/>
<keyword evidence="2" id="KW-1185">Reference proteome</keyword>
<dbReference type="Bgee" id="WBGene00044024">
    <property type="expression patterns" value="Expressed in embryo and 3 other cell types or tissues"/>
</dbReference>
<proteinExistence type="predicted"/>
<dbReference type="CTD" id="3565115"/>
<protein>
    <submittedName>
        <fullName evidence="1">DUF281 domain-containing protein</fullName>
    </submittedName>
</protein>
<dbReference type="Proteomes" id="UP000001940">
    <property type="component" value="Chromosome V"/>
</dbReference>
<dbReference type="AlphaFoldDB" id="D5MCR8"/>
<accession>D5MCR8</accession>
<reference evidence="1 2" key="1">
    <citation type="journal article" date="1998" name="Science">
        <title>Genome sequence of the nematode C. elegans: a platform for investigating biology.</title>
        <authorList>
            <consortium name="The C. elegans sequencing consortium"/>
            <person name="Sulson J.E."/>
            <person name="Waterston R."/>
        </authorList>
    </citation>
    <scope>NUCLEOTIDE SEQUENCE [LARGE SCALE GENOMIC DNA]</scope>
    <source>
        <strain evidence="1 2">Bristol N2</strain>
    </source>
</reference>